<evidence type="ECO:0000313" key="2">
    <source>
        <dbReference type="EMBL" id="OQS38036.1"/>
    </source>
</evidence>
<feature type="signal peptide" evidence="1">
    <location>
        <begin position="1"/>
        <end position="20"/>
    </location>
</feature>
<evidence type="ECO:0000313" key="3">
    <source>
        <dbReference type="Proteomes" id="UP000192721"/>
    </source>
</evidence>
<proteinExistence type="predicted"/>
<sequence length="184" mass="19796">MRRNKWIFIVLTLLSTGVAAEEPPCVLTLSTPSLDYGAVPLAALREGFDRSAPSGGLEARILSLQAVCERPQALALRFNGPAADAASYRFGPQGVVRLILRSATLDGRDAYFLDEGGNGGERLRSVQLRPGQLVHIHPDSGGSGRALQLELEVLPALPIGTAHARERERWQMNGVFELQASAAE</sequence>
<organism evidence="2 3">
    <name type="scientific">Chromobacterium haemolyticum</name>
    <dbReference type="NCBI Taxonomy" id="394935"/>
    <lineage>
        <taxon>Bacteria</taxon>
        <taxon>Pseudomonadati</taxon>
        <taxon>Pseudomonadota</taxon>
        <taxon>Betaproteobacteria</taxon>
        <taxon>Neisseriales</taxon>
        <taxon>Chromobacteriaceae</taxon>
        <taxon>Chromobacterium</taxon>
    </lineage>
</organism>
<dbReference type="RefSeq" id="WP_081555842.1">
    <property type="nucleotide sequence ID" value="NZ_MUKV01000017.1"/>
</dbReference>
<reference evidence="2 3" key="1">
    <citation type="submission" date="2017-02" db="EMBL/GenBank/DDBJ databases">
        <title>Chromobacterium haemolyticum H5244.</title>
        <authorList>
            <person name="Gulvik C.A."/>
        </authorList>
    </citation>
    <scope>NUCLEOTIDE SEQUENCE [LARGE SCALE GENOMIC DNA]</scope>
    <source>
        <strain evidence="2 3">H5244</strain>
    </source>
</reference>
<dbReference type="AlphaFoldDB" id="A0A1W0CTE3"/>
<protein>
    <recommendedName>
        <fullName evidence="4">Fimbrial protein</fullName>
    </recommendedName>
</protein>
<dbReference type="EMBL" id="MUKV01000017">
    <property type="protein sequence ID" value="OQS38036.1"/>
    <property type="molecule type" value="Genomic_DNA"/>
</dbReference>
<accession>A0A1W0CTE3</accession>
<keyword evidence="1" id="KW-0732">Signal</keyword>
<comment type="caution">
    <text evidence="2">The sequence shown here is derived from an EMBL/GenBank/DDBJ whole genome shotgun (WGS) entry which is preliminary data.</text>
</comment>
<feature type="chain" id="PRO_5012370714" description="Fimbrial protein" evidence="1">
    <location>
        <begin position="21"/>
        <end position="184"/>
    </location>
</feature>
<gene>
    <name evidence="2" type="ORF">B0T45_13605</name>
</gene>
<evidence type="ECO:0000256" key="1">
    <source>
        <dbReference type="SAM" id="SignalP"/>
    </source>
</evidence>
<evidence type="ECO:0008006" key="4">
    <source>
        <dbReference type="Google" id="ProtNLM"/>
    </source>
</evidence>
<name>A0A1W0CTE3_9NEIS</name>
<dbReference type="Proteomes" id="UP000192721">
    <property type="component" value="Unassembled WGS sequence"/>
</dbReference>